<dbReference type="GO" id="GO:0005948">
    <property type="term" value="C:acetolactate synthase complex"/>
    <property type="evidence" value="ECO:0007669"/>
    <property type="project" value="TreeGrafter"/>
</dbReference>
<name>A0A382L0R2_9ZZZZ</name>
<feature type="non-terminal residue" evidence="3">
    <location>
        <position position="110"/>
    </location>
</feature>
<dbReference type="PANTHER" id="PTHR18968">
    <property type="entry name" value="THIAMINE PYROPHOSPHATE ENZYMES"/>
    <property type="match status" value="1"/>
</dbReference>
<dbReference type="PANTHER" id="PTHR18968:SF167">
    <property type="entry name" value="ACETOLACTATE SYNTHASE LARGE SUBUNIT ILVB2-RELATED"/>
    <property type="match status" value="1"/>
</dbReference>
<dbReference type="Gene3D" id="3.40.50.970">
    <property type="match status" value="1"/>
</dbReference>
<dbReference type="EMBL" id="UINC01083324">
    <property type="protein sequence ID" value="SVC28922.1"/>
    <property type="molecule type" value="Genomic_DNA"/>
</dbReference>
<dbReference type="GO" id="GO:0009099">
    <property type="term" value="P:L-valine biosynthetic process"/>
    <property type="evidence" value="ECO:0007669"/>
    <property type="project" value="TreeGrafter"/>
</dbReference>
<dbReference type="AlphaFoldDB" id="A0A382L0R2"/>
<accession>A0A382L0R2</accession>
<protein>
    <recommendedName>
        <fullName evidence="2">Thiamine pyrophosphate enzyme N-terminal TPP-binding domain-containing protein</fullName>
    </recommendedName>
</protein>
<dbReference type="GO" id="GO:0003984">
    <property type="term" value="F:acetolactate synthase activity"/>
    <property type="evidence" value="ECO:0007669"/>
    <property type="project" value="TreeGrafter"/>
</dbReference>
<evidence type="ECO:0000259" key="2">
    <source>
        <dbReference type="Pfam" id="PF02776"/>
    </source>
</evidence>
<evidence type="ECO:0000256" key="1">
    <source>
        <dbReference type="ARBA" id="ARBA00007812"/>
    </source>
</evidence>
<feature type="domain" description="Thiamine pyrophosphate enzyme N-terminal TPP-binding" evidence="2">
    <location>
        <begin position="5"/>
        <end position="109"/>
    </location>
</feature>
<comment type="similarity">
    <text evidence="1">Belongs to the TPP enzyme family.</text>
</comment>
<sequence>MAWLSGATALTKSIQQYGVDTIFTLPGAQLDPMFDALYQAKESIRVIHTRHEQGTAYMAFGYAQSTGKVGTHLVVPGPGLLNASAGLSTAFACGAKVLCLTGQIPSKLIG</sequence>
<dbReference type="InterPro" id="IPR029061">
    <property type="entry name" value="THDP-binding"/>
</dbReference>
<dbReference type="GO" id="GO:0030976">
    <property type="term" value="F:thiamine pyrophosphate binding"/>
    <property type="evidence" value="ECO:0007669"/>
    <property type="project" value="InterPro"/>
</dbReference>
<organism evidence="3">
    <name type="scientific">marine metagenome</name>
    <dbReference type="NCBI Taxonomy" id="408172"/>
    <lineage>
        <taxon>unclassified sequences</taxon>
        <taxon>metagenomes</taxon>
        <taxon>ecological metagenomes</taxon>
    </lineage>
</organism>
<dbReference type="GO" id="GO:0009097">
    <property type="term" value="P:isoleucine biosynthetic process"/>
    <property type="evidence" value="ECO:0007669"/>
    <property type="project" value="TreeGrafter"/>
</dbReference>
<dbReference type="Pfam" id="PF02776">
    <property type="entry name" value="TPP_enzyme_N"/>
    <property type="match status" value="1"/>
</dbReference>
<evidence type="ECO:0000313" key="3">
    <source>
        <dbReference type="EMBL" id="SVC28922.1"/>
    </source>
</evidence>
<dbReference type="SUPFAM" id="SSF52518">
    <property type="entry name" value="Thiamin diphosphate-binding fold (THDP-binding)"/>
    <property type="match status" value="1"/>
</dbReference>
<reference evidence="3" key="1">
    <citation type="submission" date="2018-05" db="EMBL/GenBank/DDBJ databases">
        <authorList>
            <person name="Lanie J.A."/>
            <person name="Ng W.-L."/>
            <person name="Kazmierczak K.M."/>
            <person name="Andrzejewski T.M."/>
            <person name="Davidsen T.M."/>
            <person name="Wayne K.J."/>
            <person name="Tettelin H."/>
            <person name="Glass J.I."/>
            <person name="Rusch D."/>
            <person name="Podicherti R."/>
            <person name="Tsui H.-C.T."/>
            <person name="Winkler M.E."/>
        </authorList>
    </citation>
    <scope>NUCLEOTIDE SEQUENCE</scope>
</reference>
<proteinExistence type="inferred from homology"/>
<dbReference type="InterPro" id="IPR045229">
    <property type="entry name" value="TPP_enz"/>
</dbReference>
<dbReference type="CDD" id="cd07035">
    <property type="entry name" value="TPP_PYR_POX_like"/>
    <property type="match status" value="1"/>
</dbReference>
<dbReference type="InterPro" id="IPR012001">
    <property type="entry name" value="Thiamin_PyroP_enz_TPP-bd_dom"/>
</dbReference>
<dbReference type="GO" id="GO:0050660">
    <property type="term" value="F:flavin adenine dinucleotide binding"/>
    <property type="evidence" value="ECO:0007669"/>
    <property type="project" value="TreeGrafter"/>
</dbReference>
<gene>
    <name evidence="3" type="ORF">METZ01_LOCUS281776</name>
</gene>